<name>A0A5C1A9V2_9BACT</name>
<evidence type="ECO:0000313" key="3">
    <source>
        <dbReference type="Proteomes" id="UP000324974"/>
    </source>
</evidence>
<dbReference type="PANTHER" id="PTHR16222">
    <property type="entry name" value="ADP-RIBOSYLGLYCOHYDROLASE"/>
    <property type="match status" value="1"/>
</dbReference>
<accession>A0A5C1A9V2</accession>
<dbReference type="GO" id="GO:0046872">
    <property type="term" value="F:metal ion binding"/>
    <property type="evidence" value="ECO:0007669"/>
    <property type="project" value="UniProtKB-KW"/>
</dbReference>
<feature type="binding site" evidence="1">
    <location>
        <position position="59"/>
    </location>
    <ligand>
        <name>Mg(2+)</name>
        <dbReference type="ChEBI" id="CHEBI:18420"/>
        <label>1</label>
    </ligand>
</feature>
<feature type="binding site" evidence="1">
    <location>
        <position position="274"/>
    </location>
    <ligand>
        <name>Mg(2+)</name>
        <dbReference type="ChEBI" id="CHEBI:18420"/>
        <label>1</label>
    </ligand>
</feature>
<evidence type="ECO:0000313" key="2">
    <source>
        <dbReference type="EMBL" id="QEL15981.1"/>
    </source>
</evidence>
<dbReference type="Gene3D" id="1.10.4080.10">
    <property type="entry name" value="ADP-ribosylation/Crystallin J1"/>
    <property type="match status" value="1"/>
</dbReference>
<feature type="binding site" evidence="1">
    <location>
        <position position="271"/>
    </location>
    <ligand>
        <name>Mg(2+)</name>
        <dbReference type="ChEBI" id="CHEBI:18420"/>
        <label>1</label>
    </ligand>
</feature>
<dbReference type="InterPro" id="IPR050792">
    <property type="entry name" value="ADP-ribosylglycohydrolase"/>
</dbReference>
<protein>
    <submittedName>
        <fullName evidence="2">ADP-ribosylation/crystallin J1</fullName>
    </submittedName>
</protein>
<dbReference type="Proteomes" id="UP000324974">
    <property type="component" value="Chromosome"/>
</dbReference>
<dbReference type="InterPro" id="IPR036705">
    <property type="entry name" value="Ribosyl_crysJ1_sf"/>
</dbReference>
<dbReference type="PANTHER" id="PTHR16222:SF12">
    <property type="entry name" value="ADP-RIBOSYLGLYCOHYDROLASE-RELATED"/>
    <property type="match status" value="1"/>
</dbReference>
<dbReference type="EMBL" id="CP042425">
    <property type="protein sequence ID" value="QEL15981.1"/>
    <property type="molecule type" value="Genomic_DNA"/>
</dbReference>
<feature type="binding site" evidence="1">
    <location>
        <position position="57"/>
    </location>
    <ligand>
        <name>Mg(2+)</name>
        <dbReference type="ChEBI" id="CHEBI:18420"/>
        <label>1</label>
    </ligand>
</feature>
<comment type="cofactor">
    <cofactor evidence="1">
        <name>Mg(2+)</name>
        <dbReference type="ChEBI" id="CHEBI:18420"/>
    </cofactor>
    <text evidence="1">Binds 2 magnesium ions per subunit.</text>
</comment>
<dbReference type="Pfam" id="PF03747">
    <property type="entry name" value="ADP_ribosyl_GH"/>
    <property type="match status" value="1"/>
</dbReference>
<sequence>MNHSLPSDHADRMARVQLALDGLSVGDALGSQFFLPKNHLLLQQPEPPIPWGRWGYTDDTEMALGIAEVLERHGRIDQDDLAATFARRFAAEMYRGYGPGAVRLLAAVSGGADWRIASRELFNGGSFGNGSAMRIAPVAAYFADDVNRVVEEARLSVEITHAHAEGIAGGIAVAVAGAFAWQHRGQKESVTLRAELFETVLRHTPEGDTRIGIAHASTVDPAESVATAVSLLGNGHRVTCQDTVPFCLWVIGRHLADYPAAIWTTIRGFGDIDTNAAIVGGVVALACGADGIPQDWLDAREDLQYDS</sequence>
<keyword evidence="1" id="KW-0460">Magnesium</keyword>
<dbReference type="AlphaFoldDB" id="A0A5C1A9V2"/>
<evidence type="ECO:0000256" key="1">
    <source>
        <dbReference type="PIRSR" id="PIRSR605502-1"/>
    </source>
</evidence>
<dbReference type="KEGG" id="lrs:PX52LOC_02918"/>
<keyword evidence="1" id="KW-0479">Metal-binding</keyword>
<proteinExistence type="predicted"/>
<keyword evidence="3" id="KW-1185">Reference proteome</keyword>
<organism evidence="2 3">
    <name type="scientific">Limnoglobus roseus</name>
    <dbReference type="NCBI Taxonomy" id="2598579"/>
    <lineage>
        <taxon>Bacteria</taxon>
        <taxon>Pseudomonadati</taxon>
        <taxon>Planctomycetota</taxon>
        <taxon>Planctomycetia</taxon>
        <taxon>Gemmatales</taxon>
        <taxon>Gemmataceae</taxon>
        <taxon>Limnoglobus</taxon>
    </lineage>
</organism>
<gene>
    <name evidence="2" type="ORF">PX52LOC_02918</name>
</gene>
<dbReference type="InterPro" id="IPR005502">
    <property type="entry name" value="Ribosyl_crysJ1"/>
</dbReference>
<feature type="binding site" evidence="1">
    <location>
        <position position="273"/>
    </location>
    <ligand>
        <name>Mg(2+)</name>
        <dbReference type="ChEBI" id="CHEBI:18420"/>
        <label>1</label>
    </ligand>
</feature>
<reference evidence="3" key="1">
    <citation type="submission" date="2019-08" db="EMBL/GenBank/DDBJ databases">
        <title>Limnoglobus roseus gen. nov., sp. nov., a novel freshwater planctomycete with a giant genome from the family Gemmataceae.</title>
        <authorList>
            <person name="Kulichevskaya I.S."/>
            <person name="Naumoff D.G."/>
            <person name="Miroshnikov K."/>
            <person name="Ivanova A."/>
            <person name="Philippov D.A."/>
            <person name="Hakobyan A."/>
            <person name="Rijpstra I.C."/>
            <person name="Sinninghe Damste J.S."/>
            <person name="Liesack W."/>
            <person name="Dedysh S.N."/>
        </authorList>
    </citation>
    <scope>NUCLEOTIDE SEQUENCE [LARGE SCALE GENOMIC DNA]</scope>
    <source>
        <strain evidence="3">PX52</strain>
    </source>
</reference>
<dbReference type="SUPFAM" id="SSF101478">
    <property type="entry name" value="ADP-ribosylglycohydrolase"/>
    <property type="match status" value="1"/>
</dbReference>
<feature type="binding site" evidence="1">
    <location>
        <position position="58"/>
    </location>
    <ligand>
        <name>Mg(2+)</name>
        <dbReference type="ChEBI" id="CHEBI:18420"/>
        <label>1</label>
    </ligand>
</feature>